<evidence type="ECO:0000256" key="5">
    <source>
        <dbReference type="ARBA" id="ARBA00022832"/>
    </source>
</evidence>
<comment type="subcellular location">
    <subcellularLocation>
        <location evidence="1">Membrane</location>
        <topology evidence="1">Multi-pass membrane protein</topology>
    </subcellularLocation>
</comment>
<dbReference type="GO" id="GO:0005789">
    <property type="term" value="C:endoplasmic reticulum membrane"/>
    <property type="evidence" value="ECO:0007669"/>
    <property type="project" value="TreeGrafter"/>
</dbReference>
<organism evidence="15 16">
    <name type="scientific">Asbolus verrucosus</name>
    <name type="common">Desert ironclad beetle</name>
    <dbReference type="NCBI Taxonomy" id="1661398"/>
    <lineage>
        <taxon>Eukaryota</taxon>
        <taxon>Metazoa</taxon>
        <taxon>Ecdysozoa</taxon>
        <taxon>Arthropoda</taxon>
        <taxon>Hexapoda</taxon>
        <taxon>Insecta</taxon>
        <taxon>Pterygota</taxon>
        <taxon>Neoptera</taxon>
        <taxon>Endopterygota</taxon>
        <taxon>Coleoptera</taxon>
        <taxon>Polyphaga</taxon>
        <taxon>Cucujiformia</taxon>
        <taxon>Tenebrionidae</taxon>
        <taxon>Pimeliinae</taxon>
        <taxon>Asbolus</taxon>
    </lineage>
</organism>
<dbReference type="GO" id="GO:0006636">
    <property type="term" value="P:unsaturated fatty acid biosynthetic process"/>
    <property type="evidence" value="ECO:0007669"/>
    <property type="project" value="TreeGrafter"/>
</dbReference>
<keyword evidence="9" id="KW-0443">Lipid metabolism</keyword>
<keyword evidence="16" id="KW-1185">Reference proteome</keyword>
<dbReference type="PANTHER" id="PTHR11351">
    <property type="entry name" value="ACYL-COA DESATURASE"/>
    <property type="match status" value="1"/>
</dbReference>
<accession>A0A482V9J3</accession>
<evidence type="ECO:0000313" key="15">
    <source>
        <dbReference type="EMBL" id="RZB39759.1"/>
    </source>
</evidence>
<dbReference type="AlphaFoldDB" id="A0A482V9J3"/>
<comment type="cofactor">
    <cofactor evidence="12">
        <name>Fe(2+)</name>
        <dbReference type="ChEBI" id="CHEBI:29033"/>
    </cofactor>
</comment>
<proteinExistence type="inferred from homology"/>
<feature type="transmembrane region" description="Helical" evidence="13">
    <location>
        <begin position="12"/>
        <end position="32"/>
    </location>
</feature>
<evidence type="ECO:0000259" key="14">
    <source>
        <dbReference type="Pfam" id="PF00487"/>
    </source>
</evidence>
<feature type="non-terminal residue" evidence="15">
    <location>
        <position position="288"/>
    </location>
</feature>
<evidence type="ECO:0000256" key="1">
    <source>
        <dbReference type="ARBA" id="ARBA00004141"/>
    </source>
</evidence>
<keyword evidence="7 12" id="KW-0560">Oxidoreductase</keyword>
<evidence type="ECO:0000256" key="2">
    <source>
        <dbReference type="ARBA" id="ARBA00009295"/>
    </source>
</evidence>
<dbReference type="InterPro" id="IPR015876">
    <property type="entry name" value="Acyl-CoA_DS"/>
</dbReference>
<evidence type="ECO:0000256" key="4">
    <source>
        <dbReference type="ARBA" id="ARBA00022692"/>
    </source>
</evidence>
<keyword evidence="10 13" id="KW-0472">Membrane</keyword>
<dbReference type="CDD" id="cd03505">
    <property type="entry name" value="Delta9-FADS-like"/>
    <property type="match status" value="1"/>
</dbReference>
<evidence type="ECO:0000256" key="11">
    <source>
        <dbReference type="ARBA" id="ARBA00023160"/>
    </source>
</evidence>
<sequence length="288" mass="33826">MIIVWRNVVIFLLYHLIALQGVYYVVSLTVIWKTLLWSLLLTACAGQGITAGVHRLWAHRSYKARLPLRLLLCFFQTISFQNSIYEWARDHRAHHKFTDTDADPHNSTRGFFFSHMGWLMVRKHPAVITKGRMVDMSDLEADPVVRFQKKYYPILAPLLCFVMPTMVPWYFWNEELYVAFCVAGMLRYLISLHFTWLVNSAAHLWGYKPYDRYIKPSENGLVSTLTFGEGWHNYHHVFPWDYKAAELDNYNGNLTTGFIDFMNKIGWAYELKTAPPEMILKRMQRTGV</sequence>
<dbReference type="GO" id="GO:0005506">
    <property type="term" value="F:iron ion binding"/>
    <property type="evidence" value="ECO:0007669"/>
    <property type="project" value="TreeGrafter"/>
</dbReference>
<feature type="transmembrane region" description="Helical" evidence="13">
    <location>
        <begin position="177"/>
        <end position="198"/>
    </location>
</feature>
<dbReference type="Proteomes" id="UP000292052">
    <property type="component" value="Unassembled WGS sequence"/>
</dbReference>
<dbReference type="Pfam" id="PF00487">
    <property type="entry name" value="FA_desaturase"/>
    <property type="match status" value="1"/>
</dbReference>
<dbReference type="EMBL" id="QDEB01125381">
    <property type="protein sequence ID" value="RZB39759.1"/>
    <property type="molecule type" value="Genomic_DNA"/>
</dbReference>
<comment type="domain">
    <text evidence="12">The histidine box domains are involved in binding the catalytic metal ions.</text>
</comment>
<feature type="transmembrane region" description="Helical" evidence="13">
    <location>
        <begin position="38"/>
        <end position="58"/>
    </location>
</feature>
<dbReference type="OrthoDB" id="10260134at2759"/>
<keyword evidence="4 12" id="KW-0812">Transmembrane</keyword>
<dbReference type="PRINTS" id="PR00075">
    <property type="entry name" value="FACDDSATRASE"/>
</dbReference>
<keyword evidence="5" id="KW-0276">Fatty acid metabolism</keyword>
<name>A0A482V9J3_ASBVE</name>
<evidence type="ECO:0000313" key="16">
    <source>
        <dbReference type="Proteomes" id="UP000292052"/>
    </source>
</evidence>
<evidence type="ECO:0000256" key="12">
    <source>
        <dbReference type="RuleBase" id="RU000581"/>
    </source>
</evidence>
<keyword evidence="3 12" id="KW-0444">Lipid biosynthesis</keyword>
<protein>
    <submittedName>
        <fullName evidence="15">Acyl-CoA Delta(11) desaturase</fullName>
    </submittedName>
</protein>
<evidence type="ECO:0000256" key="13">
    <source>
        <dbReference type="SAM" id="Phobius"/>
    </source>
</evidence>
<keyword evidence="11 12" id="KW-0275">Fatty acid biosynthesis</keyword>
<evidence type="ECO:0000256" key="6">
    <source>
        <dbReference type="ARBA" id="ARBA00022989"/>
    </source>
</evidence>
<keyword evidence="8" id="KW-0408">Iron</keyword>
<dbReference type="InterPro" id="IPR005804">
    <property type="entry name" value="FA_desaturase_dom"/>
</dbReference>
<feature type="transmembrane region" description="Helical" evidence="13">
    <location>
        <begin position="151"/>
        <end position="171"/>
    </location>
</feature>
<dbReference type="PANTHER" id="PTHR11351:SF98">
    <property type="entry name" value="RE43130P"/>
    <property type="match status" value="1"/>
</dbReference>
<feature type="domain" description="Fatty acid desaturase" evidence="14">
    <location>
        <begin position="35"/>
        <end position="239"/>
    </location>
</feature>
<evidence type="ECO:0000256" key="8">
    <source>
        <dbReference type="ARBA" id="ARBA00023004"/>
    </source>
</evidence>
<gene>
    <name evidence="15" type="ORF">BDFB_004574</name>
</gene>
<dbReference type="GO" id="GO:0004768">
    <property type="term" value="F:stearoyl-CoA 9-desaturase activity"/>
    <property type="evidence" value="ECO:0007669"/>
    <property type="project" value="TreeGrafter"/>
</dbReference>
<evidence type="ECO:0000256" key="7">
    <source>
        <dbReference type="ARBA" id="ARBA00023002"/>
    </source>
</evidence>
<evidence type="ECO:0000256" key="3">
    <source>
        <dbReference type="ARBA" id="ARBA00022516"/>
    </source>
</evidence>
<comment type="similarity">
    <text evidence="2 12">Belongs to the fatty acid desaturase type 1 family.</text>
</comment>
<evidence type="ECO:0000256" key="9">
    <source>
        <dbReference type="ARBA" id="ARBA00023098"/>
    </source>
</evidence>
<evidence type="ECO:0000256" key="10">
    <source>
        <dbReference type="ARBA" id="ARBA00023136"/>
    </source>
</evidence>
<keyword evidence="6 13" id="KW-1133">Transmembrane helix</keyword>
<comment type="caution">
    <text evidence="15">The sequence shown here is derived from an EMBL/GenBank/DDBJ whole genome shotgun (WGS) entry which is preliminary data.</text>
</comment>
<reference evidence="15 16" key="1">
    <citation type="submission" date="2017-03" db="EMBL/GenBank/DDBJ databases">
        <title>Genome of the blue death feigning beetle - Asbolus verrucosus.</title>
        <authorList>
            <person name="Rider S.D."/>
        </authorList>
    </citation>
    <scope>NUCLEOTIDE SEQUENCE [LARGE SCALE GENOMIC DNA]</scope>
    <source>
        <strain evidence="15">Butters</strain>
        <tissue evidence="15">Head and leg muscle</tissue>
    </source>
</reference>